<sequence>MTVLALTGYPASGKSTAASILADADWPVVGMGDVLRDTVNWTTEDEVWDYAQQLRDEHGPHGVAVACADHLEDLLDDHELVVLEGTRNPAELEYLEAELGVETVVVWVAAPDESRVEWFAARTGRGEGYEDHDVAAQKLEERTDREHNAGMGEYFDRADAIVHNNRGLAELANEIVWIAWELTY</sequence>
<keyword evidence="1" id="KW-0614">Plasmid</keyword>
<dbReference type="EMBL" id="CP058532">
    <property type="protein sequence ID" value="QLG30166.1"/>
    <property type="molecule type" value="Genomic_DNA"/>
</dbReference>
<protein>
    <submittedName>
        <fullName evidence="1">AAA family ATPase</fullName>
    </submittedName>
</protein>
<dbReference type="InterPro" id="IPR027417">
    <property type="entry name" value="P-loop_NTPase"/>
</dbReference>
<dbReference type="Proteomes" id="UP000509750">
    <property type="component" value="Plasmid unnamed3"/>
</dbReference>
<accession>A0A7D5GF01</accession>
<evidence type="ECO:0000313" key="2">
    <source>
        <dbReference type="Proteomes" id="UP000509750"/>
    </source>
</evidence>
<proteinExistence type="predicted"/>
<evidence type="ECO:0000313" key="1">
    <source>
        <dbReference type="EMBL" id="QLG30166.1"/>
    </source>
</evidence>
<keyword evidence="2" id="KW-1185">Reference proteome</keyword>
<dbReference type="RefSeq" id="WP_179171740.1">
    <property type="nucleotide sequence ID" value="NZ_CP058532.1"/>
</dbReference>
<dbReference type="AlphaFoldDB" id="A0A7D5GF01"/>
<organism evidence="1 2">
    <name type="scientific">Halorarum halophilum</name>
    <dbReference type="NCBI Taxonomy" id="2743090"/>
    <lineage>
        <taxon>Archaea</taxon>
        <taxon>Methanobacteriati</taxon>
        <taxon>Methanobacteriota</taxon>
        <taxon>Stenosarchaea group</taxon>
        <taxon>Halobacteria</taxon>
        <taxon>Halobacteriales</taxon>
        <taxon>Haloferacaceae</taxon>
        <taxon>Halorarum</taxon>
    </lineage>
</organism>
<dbReference type="Gene3D" id="3.40.50.300">
    <property type="entry name" value="P-loop containing nucleotide triphosphate hydrolases"/>
    <property type="match status" value="1"/>
</dbReference>
<reference evidence="1 2" key="1">
    <citation type="submission" date="2020-07" db="EMBL/GenBank/DDBJ databases">
        <title>Gai3-2, isolated from salt lake.</title>
        <authorList>
            <person name="Cui H."/>
            <person name="Shi X."/>
        </authorList>
    </citation>
    <scope>NUCLEOTIDE SEQUENCE [LARGE SCALE GENOMIC DNA]</scope>
    <source>
        <strain evidence="1 2">Gai3-2</strain>
        <plasmid evidence="1 2">unnamed3</plasmid>
    </source>
</reference>
<dbReference type="SUPFAM" id="SSF52540">
    <property type="entry name" value="P-loop containing nucleoside triphosphate hydrolases"/>
    <property type="match status" value="1"/>
</dbReference>
<dbReference type="GeneID" id="56031467"/>
<dbReference type="KEGG" id="halg:HUG10_21500"/>
<dbReference type="Pfam" id="PF13238">
    <property type="entry name" value="AAA_18"/>
    <property type="match status" value="1"/>
</dbReference>
<dbReference type="OrthoDB" id="85381at2157"/>
<geneLocation type="plasmid" evidence="1 2">
    <name>unnamed3</name>
</geneLocation>
<dbReference type="PANTHER" id="PTHR41930">
    <property type="entry name" value="UPF0200 PROTEIN MJ1399"/>
    <property type="match status" value="1"/>
</dbReference>
<gene>
    <name evidence="1" type="ORF">HUG10_21500</name>
</gene>
<dbReference type="PANTHER" id="PTHR41930:SF1">
    <property type="entry name" value="DEPHOSPHO-COA KINASE"/>
    <property type="match status" value="1"/>
</dbReference>
<name>A0A7D5GF01_9EURY</name>